<dbReference type="Proteomes" id="UP000236333">
    <property type="component" value="Unassembled WGS sequence"/>
</dbReference>
<dbReference type="SUPFAM" id="SSF140860">
    <property type="entry name" value="Pseudo ankyrin repeat-like"/>
    <property type="match status" value="2"/>
</dbReference>
<dbReference type="InterPro" id="IPR001810">
    <property type="entry name" value="F-box_dom"/>
</dbReference>
<dbReference type="Pfam" id="PF00646">
    <property type="entry name" value="F-box"/>
    <property type="match status" value="1"/>
</dbReference>
<dbReference type="GO" id="GO:0030149">
    <property type="term" value="P:sphingolipid catabolic process"/>
    <property type="evidence" value="ECO:0007669"/>
    <property type="project" value="TreeGrafter"/>
</dbReference>
<feature type="domain" description="F-box" evidence="1">
    <location>
        <begin position="16"/>
        <end position="54"/>
    </location>
</feature>
<gene>
    <name evidence="2" type="ORF">TSOC_014923</name>
</gene>
<dbReference type="AlphaFoldDB" id="A0A2J7ZGA4"/>
<comment type="caution">
    <text evidence="2">The sequence shown here is derived from an EMBL/GenBank/DDBJ whole genome shotgun (WGS) entry which is preliminary data.</text>
</comment>
<dbReference type="EMBL" id="PGGS01003346">
    <property type="protein sequence ID" value="PNG99301.1"/>
    <property type="molecule type" value="Genomic_DNA"/>
</dbReference>
<feature type="non-terminal residue" evidence="2">
    <location>
        <position position="1"/>
    </location>
</feature>
<dbReference type="InterPro" id="IPR036047">
    <property type="entry name" value="F-box-like_dom_sf"/>
</dbReference>
<dbReference type="GO" id="GO:0046513">
    <property type="term" value="P:ceramide biosynthetic process"/>
    <property type="evidence" value="ECO:0007669"/>
    <property type="project" value="TreeGrafter"/>
</dbReference>
<sequence length="426" mass="44703">APAPEAAPASDAAALWHHLPPELLLRALACLPPNERACTARLVCKTAAAALSSPQHTTVRLLQPSPHGEFVRRWGGPGAMRPLTLVRRRLLLSLTAASGCLENLQLLAESAGCSLTVELFEAAAAAGRLEVCRWLQQQGCYEQWWALGGAMAAAGAGQRAMVEWILANAGDSGRTDLDSVGCRTRLACSAACGGHVGLMDWLLQRHGLERDRRAAATLLVAAAKGCDLPTLQRLYHTYPPQAAAGGGPARLGFVLTSAAGSPTPDWKAKVEWLEGLGAAASSSHDACTKAATCPDALDRLTWLRGRGYPWCLEGDRSSRSRGQPGRAEVPAGGGLPVDGLVDFTWEAVAGAGQLAALQALLAHSSTFTVAAACPSLLLEAAESGNMELLAWLRDRGSLWGEDNFRYAAAGGSEEALEWLVAQGCPV</sequence>
<dbReference type="GO" id="GO:0071944">
    <property type="term" value="C:cell periphery"/>
    <property type="evidence" value="ECO:0007669"/>
    <property type="project" value="TreeGrafter"/>
</dbReference>
<dbReference type="PANTHER" id="PTHR12393:SF6">
    <property type="entry name" value="SPHINGOMYELIN PHOSPHODIESTERASE 2"/>
    <property type="match status" value="1"/>
</dbReference>
<dbReference type="PANTHER" id="PTHR12393">
    <property type="entry name" value="SPHINGOMYELIN PHOSPHODIESTERASE RELATED"/>
    <property type="match status" value="1"/>
</dbReference>
<organism evidence="2 3">
    <name type="scientific">Tetrabaena socialis</name>
    <dbReference type="NCBI Taxonomy" id="47790"/>
    <lineage>
        <taxon>Eukaryota</taxon>
        <taxon>Viridiplantae</taxon>
        <taxon>Chlorophyta</taxon>
        <taxon>core chlorophytes</taxon>
        <taxon>Chlorophyceae</taxon>
        <taxon>CS clade</taxon>
        <taxon>Chlamydomonadales</taxon>
        <taxon>Tetrabaenaceae</taxon>
        <taxon>Tetrabaena</taxon>
    </lineage>
</organism>
<dbReference type="CDD" id="cd09917">
    <property type="entry name" value="F-box_SF"/>
    <property type="match status" value="1"/>
</dbReference>
<evidence type="ECO:0000259" key="1">
    <source>
        <dbReference type="Pfam" id="PF00646"/>
    </source>
</evidence>
<dbReference type="InterPro" id="IPR036770">
    <property type="entry name" value="Ankyrin_rpt-contain_sf"/>
</dbReference>
<dbReference type="GO" id="GO:0004620">
    <property type="term" value="F:phospholipase activity"/>
    <property type="evidence" value="ECO:0007669"/>
    <property type="project" value="TreeGrafter"/>
</dbReference>
<evidence type="ECO:0000313" key="2">
    <source>
        <dbReference type="EMBL" id="PNG99301.1"/>
    </source>
</evidence>
<proteinExistence type="predicted"/>
<accession>A0A2J7ZGA4</accession>
<dbReference type="GO" id="GO:0016020">
    <property type="term" value="C:membrane"/>
    <property type="evidence" value="ECO:0007669"/>
    <property type="project" value="TreeGrafter"/>
</dbReference>
<feature type="non-terminal residue" evidence="2">
    <location>
        <position position="426"/>
    </location>
</feature>
<reference evidence="2 3" key="1">
    <citation type="journal article" date="2017" name="Mol. Biol. Evol.">
        <title>The 4-celled Tetrabaena socialis nuclear genome reveals the essential components for genetic control of cell number at the origin of multicellularity in the volvocine lineage.</title>
        <authorList>
            <person name="Featherston J."/>
            <person name="Arakaki Y."/>
            <person name="Hanschen E.R."/>
            <person name="Ferris P.J."/>
            <person name="Michod R.E."/>
            <person name="Olson B.J.S.C."/>
            <person name="Nozaki H."/>
            <person name="Durand P.M."/>
        </authorList>
    </citation>
    <scope>NUCLEOTIDE SEQUENCE [LARGE SCALE GENOMIC DNA]</scope>
    <source>
        <strain evidence="2 3">NIES-571</strain>
    </source>
</reference>
<dbReference type="SUPFAM" id="SSF81383">
    <property type="entry name" value="F-box domain"/>
    <property type="match status" value="1"/>
</dbReference>
<protein>
    <recommendedName>
        <fullName evidence="1">F-box domain-containing protein</fullName>
    </recommendedName>
</protein>
<dbReference type="GO" id="GO:0005783">
    <property type="term" value="C:endoplasmic reticulum"/>
    <property type="evidence" value="ECO:0007669"/>
    <property type="project" value="TreeGrafter"/>
</dbReference>
<name>A0A2J7ZGA4_9CHLO</name>
<dbReference type="Gene3D" id="1.25.40.20">
    <property type="entry name" value="Ankyrin repeat-containing domain"/>
    <property type="match status" value="1"/>
</dbReference>
<evidence type="ECO:0000313" key="3">
    <source>
        <dbReference type="Proteomes" id="UP000236333"/>
    </source>
</evidence>
<keyword evidence="3" id="KW-1185">Reference proteome</keyword>